<evidence type="ECO:0000256" key="4">
    <source>
        <dbReference type="ARBA" id="ARBA00023163"/>
    </source>
</evidence>
<evidence type="ECO:0000256" key="6">
    <source>
        <dbReference type="SAM" id="MobiDB-lite"/>
    </source>
</evidence>
<gene>
    <name evidence="8" type="ORF">Cgig2_032040</name>
</gene>
<feature type="region of interest" description="Disordered" evidence="6">
    <location>
        <begin position="99"/>
        <end position="143"/>
    </location>
</feature>
<evidence type="ECO:0000313" key="8">
    <source>
        <dbReference type="EMBL" id="KAJ8436812.1"/>
    </source>
</evidence>
<feature type="compositionally biased region" description="Basic residues" evidence="6">
    <location>
        <begin position="129"/>
        <end position="139"/>
    </location>
</feature>
<dbReference type="Pfam" id="PF22754">
    <property type="entry name" value="bHLH-TF_ACT-like_plant"/>
    <property type="match status" value="1"/>
</dbReference>
<comment type="subcellular location">
    <subcellularLocation>
        <location evidence="1">Nucleus</location>
    </subcellularLocation>
</comment>
<keyword evidence="3" id="KW-0238">DNA-binding</keyword>
<dbReference type="GO" id="GO:0005634">
    <property type="term" value="C:nucleus"/>
    <property type="evidence" value="ECO:0007669"/>
    <property type="project" value="UniProtKB-SubCell"/>
</dbReference>
<dbReference type="PANTHER" id="PTHR11969">
    <property type="entry name" value="MAX DIMERIZATION, MAD"/>
    <property type="match status" value="1"/>
</dbReference>
<dbReference type="AlphaFoldDB" id="A0A9Q1QC85"/>
<evidence type="ECO:0000256" key="1">
    <source>
        <dbReference type="ARBA" id="ARBA00004123"/>
    </source>
</evidence>
<evidence type="ECO:0000259" key="7">
    <source>
        <dbReference type="PROSITE" id="PS50888"/>
    </source>
</evidence>
<dbReference type="SMART" id="SM00353">
    <property type="entry name" value="HLH"/>
    <property type="match status" value="1"/>
</dbReference>
<keyword evidence="4" id="KW-0804">Transcription</keyword>
<proteinExistence type="predicted"/>
<dbReference type="SUPFAM" id="SSF47459">
    <property type="entry name" value="HLH, helix-loop-helix DNA-binding domain"/>
    <property type="match status" value="1"/>
</dbReference>
<dbReference type="CDD" id="cd11448">
    <property type="entry name" value="bHLH_AtFAMA_like"/>
    <property type="match status" value="1"/>
</dbReference>
<evidence type="ECO:0000256" key="5">
    <source>
        <dbReference type="ARBA" id="ARBA00023242"/>
    </source>
</evidence>
<organism evidence="8 9">
    <name type="scientific">Carnegiea gigantea</name>
    <dbReference type="NCBI Taxonomy" id="171969"/>
    <lineage>
        <taxon>Eukaryota</taxon>
        <taxon>Viridiplantae</taxon>
        <taxon>Streptophyta</taxon>
        <taxon>Embryophyta</taxon>
        <taxon>Tracheophyta</taxon>
        <taxon>Spermatophyta</taxon>
        <taxon>Magnoliopsida</taxon>
        <taxon>eudicotyledons</taxon>
        <taxon>Gunneridae</taxon>
        <taxon>Pentapetalae</taxon>
        <taxon>Caryophyllales</taxon>
        <taxon>Cactineae</taxon>
        <taxon>Cactaceae</taxon>
        <taxon>Cactoideae</taxon>
        <taxon>Echinocereeae</taxon>
        <taxon>Carnegiea</taxon>
    </lineage>
</organism>
<dbReference type="InterPro" id="IPR054502">
    <property type="entry name" value="bHLH-TF_ACT-like_plant"/>
</dbReference>
<dbReference type="Pfam" id="PF00010">
    <property type="entry name" value="HLH"/>
    <property type="match status" value="1"/>
</dbReference>
<dbReference type="Proteomes" id="UP001153076">
    <property type="component" value="Unassembled WGS sequence"/>
</dbReference>
<dbReference type="PANTHER" id="PTHR11969:SF54">
    <property type="entry name" value="MAD-LIKE PROTEIN 1"/>
    <property type="match status" value="1"/>
</dbReference>
<dbReference type="Gene3D" id="4.10.280.10">
    <property type="entry name" value="Helix-loop-helix DNA-binding domain"/>
    <property type="match status" value="1"/>
</dbReference>
<keyword evidence="2" id="KW-0805">Transcription regulation</keyword>
<sequence length="375" mass="41230">MALQAAVYQHHQHQTLFAQNSNNENFDSLYPFLLENCASSSSSSIDYLLDNNTQSSSQTIDDWHYNFAITGITDGNFWDNCNYWDYSYPCVDSLDEYQQHQQWPANPSPKSPSPEAEEYGRAPTEVDRPKRRRRARAKKNKEEIENQRMTHIAVERNRRKQMNDYLSVLRSLMPDSYVQRGDQASIIGGAINFVKELEQNLQCLSAQKQINDQNATNTGGIGSAPSLPFGEFFSFPQYSGTTTGGGGGGGGSGFGFGDNDDQVIQSAMSHCLDGGSGGGGGGGVAADVEVTMVESHALLKIRTRRPPKQLSKLVRGLQGLRLTILHLNVTKLDGVALYSFSVKVEEESKLSSVDEIAGAVHELLGRIQDEAGGYF</sequence>
<dbReference type="GO" id="GO:0000981">
    <property type="term" value="F:DNA-binding transcription factor activity, RNA polymerase II-specific"/>
    <property type="evidence" value="ECO:0007669"/>
    <property type="project" value="TreeGrafter"/>
</dbReference>
<dbReference type="InterPro" id="IPR036638">
    <property type="entry name" value="HLH_DNA-bd_sf"/>
</dbReference>
<name>A0A9Q1QC85_9CARY</name>
<dbReference type="GO" id="GO:0000978">
    <property type="term" value="F:RNA polymerase II cis-regulatory region sequence-specific DNA binding"/>
    <property type="evidence" value="ECO:0007669"/>
    <property type="project" value="TreeGrafter"/>
</dbReference>
<feature type="compositionally biased region" description="Basic and acidic residues" evidence="6">
    <location>
        <begin position="118"/>
        <end position="128"/>
    </location>
</feature>
<protein>
    <recommendedName>
        <fullName evidence="7">BHLH domain-containing protein</fullName>
    </recommendedName>
</protein>
<reference evidence="8" key="1">
    <citation type="submission" date="2022-04" db="EMBL/GenBank/DDBJ databases">
        <title>Carnegiea gigantea Genome sequencing and assembly v2.</title>
        <authorList>
            <person name="Copetti D."/>
            <person name="Sanderson M.J."/>
            <person name="Burquez A."/>
            <person name="Wojciechowski M.F."/>
        </authorList>
    </citation>
    <scope>NUCLEOTIDE SEQUENCE</scope>
    <source>
        <strain evidence="8">SGP5-SGP5p</strain>
        <tissue evidence="8">Aerial part</tissue>
    </source>
</reference>
<evidence type="ECO:0000256" key="2">
    <source>
        <dbReference type="ARBA" id="ARBA00023015"/>
    </source>
</evidence>
<keyword evidence="5" id="KW-0539">Nucleus</keyword>
<evidence type="ECO:0000256" key="3">
    <source>
        <dbReference type="ARBA" id="ARBA00023125"/>
    </source>
</evidence>
<dbReference type="InterPro" id="IPR011598">
    <property type="entry name" value="bHLH_dom"/>
</dbReference>
<dbReference type="OrthoDB" id="684567at2759"/>
<evidence type="ECO:0000313" key="9">
    <source>
        <dbReference type="Proteomes" id="UP001153076"/>
    </source>
</evidence>
<accession>A0A9Q1QC85</accession>
<dbReference type="GO" id="GO:0046983">
    <property type="term" value="F:protein dimerization activity"/>
    <property type="evidence" value="ECO:0007669"/>
    <property type="project" value="InterPro"/>
</dbReference>
<dbReference type="EMBL" id="JAKOGI010000328">
    <property type="protein sequence ID" value="KAJ8436812.1"/>
    <property type="molecule type" value="Genomic_DNA"/>
</dbReference>
<comment type="caution">
    <text evidence="8">The sequence shown here is derived from an EMBL/GenBank/DDBJ whole genome shotgun (WGS) entry which is preliminary data.</text>
</comment>
<feature type="domain" description="BHLH" evidence="7">
    <location>
        <begin position="146"/>
        <end position="197"/>
    </location>
</feature>
<dbReference type="PROSITE" id="PS50888">
    <property type="entry name" value="BHLH"/>
    <property type="match status" value="1"/>
</dbReference>
<keyword evidence="9" id="KW-1185">Reference proteome</keyword>